<evidence type="ECO:0000256" key="2">
    <source>
        <dbReference type="ARBA" id="ARBA00022692"/>
    </source>
</evidence>
<gene>
    <name evidence="10" type="ORF">QD47_05035</name>
</gene>
<feature type="domain" description="NfeD integral membrane" evidence="8">
    <location>
        <begin position="252"/>
        <end position="364"/>
    </location>
</feature>
<dbReference type="AlphaFoldDB" id="A0A0D7X5E2"/>
<evidence type="ECO:0000259" key="7">
    <source>
        <dbReference type="Pfam" id="PF01957"/>
    </source>
</evidence>
<dbReference type="GO" id="GO:0006508">
    <property type="term" value="P:proteolysis"/>
    <property type="evidence" value="ECO:0007669"/>
    <property type="project" value="UniProtKB-KW"/>
</dbReference>
<evidence type="ECO:0000256" key="5">
    <source>
        <dbReference type="SAM" id="Phobius"/>
    </source>
</evidence>
<dbReference type="SUPFAM" id="SSF52096">
    <property type="entry name" value="ClpP/crotonase"/>
    <property type="match status" value="1"/>
</dbReference>
<dbReference type="Proteomes" id="UP000032534">
    <property type="component" value="Unassembled WGS sequence"/>
</dbReference>
<dbReference type="InterPro" id="IPR056739">
    <property type="entry name" value="NfeD_membrane"/>
</dbReference>
<dbReference type="Gene3D" id="2.40.50.140">
    <property type="entry name" value="Nucleic acid-binding proteins"/>
    <property type="match status" value="1"/>
</dbReference>
<dbReference type="Pfam" id="PF24961">
    <property type="entry name" value="NfeD_membrane"/>
    <property type="match status" value="1"/>
</dbReference>
<keyword evidence="10" id="KW-0378">Hydrolase</keyword>
<dbReference type="GO" id="GO:0008233">
    <property type="term" value="F:peptidase activity"/>
    <property type="evidence" value="ECO:0007669"/>
    <property type="project" value="UniProtKB-KW"/>
</dbReference>
<dbReference type="EMBL" id="JTHP01000006">
    <property type="protein sequence ID" value="KJD46625.1"/>
    <property type="molecule type" value="Genomic_DNA"/>
</dbReference>
<keyword evidence="10" id="KW-0645">Protease</keyword>
<evidence type="ECO:0000256" key="4">
    <source>
        <dbReference type="ARBA" id="ARBA00023136"/>
    </source>
</evidence>
<feature type="transmembrane region" description="Helical" evidence="5">
    <location>
        <begin position="347"/>
        <end position="368"/>
    </location>
</feature>
<feature type="domain" description="NfeD1b N-terminal" evidence="9">
    <location>
        <begin position="43"/>
        <end position="232"/>
    </location>
</feature>
<dbReference type="InterPro" id="IPR056738">
    <property type="entry name" value="NfeD1b_N"/>
</dbReference>
<dbReference type="InterPro" id="IPR052165">
    <property type="entry name" value="Membrane_assoc_protease"/>
</dbReference>
<evidence type="ECO:0000313" key="10">
    <source>
        <dbReference type="EMBL" id="KJD46625.1"/>
    </source>
</evidence>
<dbReference type="PATRIC" id="fig|159743.3.peg.1080"/>
<keyword evidence="11" id="KW-1185">Reference proteome</keyword>
<sequence>MHREHHHSSRKMIFWSMWIMISVLLLPLFHSGSAAAAVKGGAVFVIPVDQEIEQGLGSFMERGFAEAAESKAGLIVLDVNTPGGRVDTAEKLGKLIKDSTIPTVAYVRGEAASAGSYIALSANKIVMKPGSIIGAAALVDGKGQAITDPKTVAWWKSSMASAAESGGRNPDIARGMVDSKIAVAIPELNFNKEKGQIISLTSEEALKLGYADHIASSEQEVIQWMGYSTDDVFHVERTWAEKAAEILTNPIVQTLLLFIGIAGVVIELLVPGFGVPGILGVLGFGLYFFGNYIAGFAGSETWLLFIIGLALLILEMFIPSFGILGILGSISLVAGVVRAAYNMQHAFISLGIAFAAAVAVVAIIGIAFKDRGIWNRFILKESLTADQGFSSVVNRELLLGQRGVSLTPLRPAGTVLIADERVDVVTNGEFIATDMPIIVSKVEGGRIVVKADTSA</sequence>
<comment type="caution">
    <text evidence="10">The sequence shown here is derived from an EMBL/GenBank/DDBJ whole genome shotgun (WGS) entry which is preliminary data.</text>
</comment>
<dbReference type="InterPro" id="IPR029045">
    <property type="entry name" value="ClpP/crotonase-like_dom_sf"/>
</dbReference>
<feature type="signal peptide" evidence="6">
    <location>
        <begin position="1"/>
        <end position="36"/>
    </location>
</feature>
<feature type="chain" id="PRO_5002326325" evidence="6">
    <location>
        <begin position="37"/>
        <end position="455"/>
    </location>
</feature>
<dbReference type="Pfam" id="PF25145">
    <property type="entry name" value="NfeD1b_N"/>
    <property type="match status" value="1"/>
</dbReference>
<reference evidence="10 11" key="1">
    <citation type="submission" date="2014-11" db="EMBL/GenBank/DDBJ databases">
        <title>Draft Genome Sequences of Paenibacillus polymyxa NRRL B-30509 and Paenibacillus terrae NRRL B-30644, Strains from a Poultry Environment that Produce Tridecaptin A and Paenicidins.</title>
        <authorList>
            <person name="van Belkum M.J."/>
            <person name="Lohans C.T."/>
            <person name="Vederas J.C."/>
        </authorList>
    </citation>
    <scope>NUCLEOTIDE SEQUENCE [LARGE SCALE GENOMIC DNA]</scope>
    <source>
        <strain evidence="10 11">NRRL B-30644</strain>
    </source>
</reference>
<proteinExistence type="predicted"/>
<comment type="subcellular location">
    <subcellularLocation>
        <location evidence="1">Membrane</location>
        <topology evidence="1">Multi-pass membrane protein</topology>
    </subcellularLocation>
</comment>
<dbReference type="OrthoDB" id="9806253at2"/>
<protein>
    <submittedName>
        <fullName evidence="10">Serine protease</fullName>
    </submittedName>
</protein>
<evidence type="ECO:0000259" key="8">
    <source>
        <dbReference type="Pfam" id="PF24961"/>
    </source>
</evidence>
<evidence type="ECO:0000313" key="11">
    <source>
        <dbReference type="Proteomes" id="UP000032534"/>
    </source>
</evidence>
<organism evidence="10 11">
    <name type="scientific">Paenibacillus terrae</name>
    <dbReference type="NCBI Taxonomy" id="159743"/>
    <lineage>
        <taxon>Bacteria</taxon>
        <taxon>Bacillati</taxon>
        <taxon>Bacillota</taxon>
        <taxon>Bacilli</taxon>
        <taxon>Bacillales</taxon>
        <taxon>Paenibacillaceae</taxon>
        <taxon>Paenibacillus</taxon>
    </lineage>
</organism>
<feature type="transmembrane region" description="Helical" evidence="5">
    <location>
        <begin position="277"/>
        <end position="295"/>
    </location>
</feature>
<dbReference type="GO" id="GO:0005886">
    <property type="term" value="C:plasma membrane"/>
    <property type="evidence" value="ECO:0007669"/>
    <property type="project" value="TreeGrafter"/>
</dbReference>
<feature type="transmembrane region" description="Helical" evidence="5">
    <location>
        <begin position="301"/>
        <end position="318"/>
    </location>
</feature>
<name>A0A0D7X5E2_9BACL</name>
<dbReference type="InterPro" id="IPR012340">
    <property type="entry name" value="NA-bd_OB-fold"/>
</dbReference>
<evidence type="ECO:0000256" key="3">
    <source>
        <dbReference type="ARBA" id="ARBA00022989"/>
    </source>
</evidence>
<dbReference type="PANTHER" id="PTHR33507">
    <property type="entry name" value="INNER MEMBRANE PROTEIN YBBJ"/>
    <property type="match status" value="1"/>
</dbReference>
<feature type="transmembrane region" description="Helical" evidence="5">
    <location>
        <begin position="251"/>
        <end position="270"/>
    </location>
</feature>
<evidence type="ECO:0000256" key="6">
    <source>
        <dbReference type="SAM" id="SignalP"/>
    </source>
</evidence>
<keyword evidence="4 5" id="KW-0472">Membrane</keyword>
<dbReference type="CDD" id="cd07021">
    <property type="entry name" value="Clp_protease_NfeD_like"/>
    <property type="match status" value="1"/>
</dbReference>
<feature type="domain" description="NfeD-like C-terminal" evidence="7">
    <location>
        <begin position="396"/>
        <end position="450"/>
    </location>
</feature>
<dbReference type="RefSeq" id="WP_044645087.1">
    <property type="nucleotide sequence ID" value="NZ_JTHP01000006.1"/>
</dbReference>
<dbReference type="Gene3D" id="3.90.226.10">
    <property type="entry name" value="2-enoyl-CoA Hydratase, Chain A, domain 1"/>
    <property type="match status" value="1"/>
</dbReference>
<keyword evidence="3 5" id="KW-1133">Transmembrane helix</keyword>
<dbReference type="InterPro" id="IPR002810">
    <property type="entry name" value="NfeD-like_C"/>
</dbReference>
<dbReference type="PANTHER" id="PTHR33507:SF3">
    <property type="entry name" value="INNER MEMBRANE PROTEIN YBBJ"/>
    <property type="match status" value="1"/>
</dbReference>
<accession>A0A0D7X5E2</accession>
<keyword evidence="6" id="KW-0732">Signal</keyword>
<dbReference type="Pfam" id="PF01957">
    <property type="entry name" value="NfeD"/>
    <property type="match status" value="1"/>
</dbReference>
<evidence type="ECO:0000259" key="9">
    <source>
        <dbReference type="Pfam" id="PF25145"/>
    </source>
</evidence>
<keyword evidence="2 5" id="KW-0812">Transmembrane</keyword>
<evidence type="ECO:0000256" key="1">
    <source>
        <dbReference type="ARBA" id="ARBA00004141"/>
    </source>
</evidence>